<reference evidence="2" key="1">
    <citation type="journal article" date="2014" name="Int. J. Syst. Evol. Microbiol.">
        <title>Complete genome sequence of Corynebacterium casei LMG S-19264T (=DSM 44701T), isolated from a smear-ripened cheese.</title>
        <authorList>
            <consortium name="US DOE Joint Genome Institute (JGI-PGF)"/>
            <person name="Walter F."/>
            <person name="Albersmeier A."/>
            <person name="Kalinowski J."/>
            <person name="Ruckert C."/>
        </authorList>
    </citation>
    <scope>NUCLEOTIDE SEQUENCE</scope>
    <source>
        <strain evidence="2">KCTC 22169</strain>
    </source>
</reference>
<dbReference type="NCBIfam" id="NF041600">
    <property type="entry name" value="cyt_ox_CcoM"/>
    <property type="match status" value="1"/>
</dbReference>
<gene>
    <name evidence="2" type="ORF">GCM10007392_32380</name>
</gene>
<keyword evidence="1" id="KW-0812">Transmembrane</keyword>
<evidence type="ECO:0000313" key="3">
    <source>
        <dbReference type="Proteomes" id="UP000626148"/>
    </source>
</evidence>
<keyword evidence="1" id="KW-0472">Membrane</keyword>
<feature type="transmembrane region" description="Helical" evidence="1">
    <location>
        <begin position="6"/>
        <end position="28"/>
    </location>
</feature>
<name>A0A918KFV7_9GAMM</name>
<dbReference type="AlphaFoldDB" id="A0A918KFV7"/>
<dbReference type="InterPro" id="IPR048085">
    <property type="entry name" value="Cyt_ox_CcoM-like"/>
</dbReference>
<dbReference type="EMBL" id="BMXR01000008">
    <property type="protein sequence ID" value="GGX62048.1"/>
    <property type="molecule type" value="Genomic_DNA"/>
</dbReference>
<comment type="caution">
    <text evidence="2">The sequence shown here is derived from an EMBL/GenBank/DDBJ whole genome shotgun (WGS) entry which is preliminary data.</text>
</comment>
<keyword evidence="3" id="KW-1185">Reference proteome</keyword>
<organism evidence="2 3">
    <name type="scientific">Saccharospirillum salsuginis</name>
    <dbReference type="NCBI Taxonomy" id="418750"/>
    <lineage>
        <taxon>Bacteria</taxon>
        <taxon>Pseudomonadati</taxon>
        <taxon>Pseudomonadota</taxon>
        <taxon>Gammaproteobacteria</taxon>
        <taxon>Oceanospirillales</taxon>
        <taxon>Saccharospirillaceae</taxon>
        <taxon>Saccharospirillum</taxon>
    </lineage>
</organism>
<accession>A0A918KFV7</accession>
<evidence type="ECO:0000256" key="1">
    <source>
        <dbReference type="SAM" id="Phobius"/>
    </source>
</evidence>
<proteinExistence type="predicted"/>
<dbReference type="Proteomes" id="UP000626148">
    <property type="component" value="Unassembled WGS sequence"/>
</dbReference>
<dbReference type="RefSeq" id="WP_268245034.1">
    <property type="nucleotide sequence ID" value="NZ_BMXR01000008.1"/>
</dbReference>
<keyword evidence="1" id="KW-1133">Transmembrane helix</keyword>
<sequence length="41" mass="4729">MYFDVVVVSSLVVVAAMFAFMGGFVYVIRKDMKKHPHRSHK</sequence>
<evidence type="ECO:0000313" key="2">
    <source>
        <dbReference type="EMBL" id="GGX62048.1"/>
    </source>
</evidence>
<reference evidence="2" key="2">
    <citation type="submission" date="2020-09" db="EMBL/GenBank/DDBJ databases">
        <authorList>
            <person name="Sun Q."/>
            <person name="Kim S."/>
        </authorList>
    </citation>
    <scope>NUCLEOTIDE SEQUENCE</scope>
    <source>
        <strain evidence="2">KCTC 22169</strain>
    </source>
</reference>
<protein>
    <submittedName>
        <fullName evidence="2">Uncharacterized protein</fullName>
    </submittedName>
</protein>